<proteinExistence type="predicted"/>
<gene>
    <name evidence="1" type="ORF">BN973_00193</name>
</gene>
<evidence type="ECO:0000313" key="1">
    <source>
        <dbReference type="EMBL" id="CDO85860.1"/>
    </source>
</evidence>
<sequence>MQSMSFDPAVAVVGTRIVGSAIHARHIRWIQSVLSLLTSAPTARY</sequence>
<accession>A0A024JPS4</accession>
<reference evidence="1" key="2">
    <citation type="submission" date="2014-04" db="EMBL/GenBank/DDBJ databases">
        <authorList>
            <person name="Xu Y.W."/>
            <person name="Yang Q."/>
        </authorList>
    </citation>
    <scope>NUCLEOTIDE SEQUENCE</scope>
    <source>
        <strain evidence="1">DSM 44626</strain>
    </source>
</reference>
<dbReference type="Proteomes" id="UP000028880">
    <property type="component" value="Unassembled WGS sequence"/>
</dbReference>
<dbReference type="STRING" id="47839.BN973_00193"/>
<protein>
    <submittedName>
        <fullName evidence="1">Uncharacterized protein</fullName>
    </submittedName>
</protein>
<dbReference type="AlphaFoldDB" id="A0A024JPS4"/>
<dbReference type="HOGENOM" id="CLU_3202319_0_0_11"/>
<organism evidence="1">
    <name type="scientific">Mycobacterium triplex</name>
    <dbReference type="NCBI Taxonomy" id="47839"/>
    <lineage>
        <taxon>Bacteria</taxon>
        <taxon>Bacillati</taxon>
        <taxon>Actinomycetota</taxon>
        <taxon>Actinomycetes</taxon>
        <taxon>Mycobacteriales</taxon>
        <taxon>Mycobacteriaceae</taxon>
        <taxon>Mycobacterium</taxon>
        <taxon>Mycobacterium simiae complex</taxon>
    </lineage>
</organism>
<name>A0A024JPS4_9MYCO</name>
<reference evidence="1" key="1">
    <citation type="journal article" date="2014" name="Genome Announc.">
        <title>Draft Genome Sequence of Mycobacterium triplex DSM 44626.</title>
        <authorList>
            <person name="Sassi M."/>
            <person name="Croce O."/>
            <person name="Robert C."/>
            <person name="Raoult D."/>
            <person name="Drancourt M."/>
        </authorList>
    </citation>
    <scope>NUCLEOTIDE SEQUENCE [LARGE SCALE GENOMIC DNA]</scope>
    <source>
        <strain evidence="1">DSM 44626</strain>
    </source>
</reference>
<dbReference type="EMBL" id="HG964446">
    <property type="protein sequence ID" value="CDO85860.1"/>
    <property type="molecule type" value="Genomic_DNA"/>
</dbReference>